<dbReference type="Proteomes" id="UP000295668">
    <property type="component" value="Unassembled WGS sequence"/>
</dbReference>
<proteinExistence type="predicted"/>
<keyword evidence="1" id="KW-0472">Membrane</keyword>
<gene>
    <name evidence="2" type="ORF">EZJ43_07955</name>
</gene>
<keyword evidence="1" id="KW-1133">Transmembrane helix</keyword>
<comment type="caution">
    <text evidence="2">The sequence shown here is derived from an EMBL/GenBank/DDBJ whole genome shotgun (WGS) entry which is preliminary data.</text>
</comment>
<feature type="transmembrane region" description="Helical" evidence="1">
    <location>
        <begin position="71"/>
        <end position="89"/>
    </location>
</feature>
<dbReference type="AlphaFoldDB" id="A0A4V3A067"/>
<evidence type="ECO:0000256" key="1">
    <source>
        <dbReference type="SAM" id="Phobius"/>
    </source>
</evidence>
<evidence type="ECO:0000313" key="3">
    <source>
        <dbReference type="Proteomes" id="UP000295668"/>
    </source>
</evidence>
<name>A0A4V3A067_9SPHI</name>
<keyword evidence="1" id="KW-0812">Transmembrane</keyword>
<dbReference type="RefSeq" id="WP_133262172.1">
    <property type="nucleotide sequence ID" value="NZ_SJCY01000004.1"/>
</dbReference>
<accession>A0A4V3A067</accession>
<keyword evidence="3" id="KW-1185">Reference proteome</keyword>
<feature type="transmembrane region" description="Helical" evidence="1">
    <location>
        <begin position="46"/>
        <end position="64"/>
    </location>
</feature>
<feature type="transmembrane region" description="Helical" evidence="1">
    <location>
        <begin position="95"/>
        <end position="120"/>
    </location>
</feature>
<feature type="transmembrane region" description="Helical" evidence="1">
    <location>
        <begin position="15"/>
        <end position="34"/>
    </location>
</feature>
<sequence>MKNIEIKKWPKKRKFTAIAGIMILLISVFIIYPIEMVKANFVSDFVNTYLGLAVALLLLMLGLMGKYFVQGLSFMLISTIFGFTLIAVSVEFGAILGFIIGIPSGVIAGMLFLVINFYFLKDVKRYRLPTQIISYCIILCIVSFLFYHGGDWIYDITQYFNNKS</sequence>
<protein>
    <submittedName>
        <fullName evidence="2">Uncharacterized protein</fullName>
    </submittedName>
</protein>
<evidence type="ECO:0000313" key="2">
    <source>
        <dbReference type="EMBL" id="TDG36443.1"/>
    </source>
</evidence>
<organism evidence="2 3">
    <name type="scientific">Pedobacter changchengzhani</name>
    <dbReference type="NCBI Taxonomy" id="2529274"/>
    <lineage>
        <taxon>Bacteria</taxon>
        <taxon>Pseudomonadati</taxon>
        <taxon>Bacteroidota</taxon>
        <taxon>Sphingobacteriia</taxon>
        <taxon>Sphingobacteriales</taxon>
        <taxon>Sphingobacteriaceae</taxon>
        <taxon>Pedobacter</taxon>
    </lineage>
</organism>
<feature type="transmembrane region" description="Helical" evidence="1">
    <location>
        <begin position="132"/>
        <end position="150"/>
    </location>
</feature>
<dbReference type="EMBL" id="SJCY01000004">
    <property type="protein sequence ID" value="TDG36443.1"/>
    <property type="molecule type" value="Genomic_DNA"/>
</dbReference>
<reference evidence="2 3" key="1">
    <citation type="submission" date="2019-02" db="EMBL/GenBank/DDBJ databases">
        <title>Pedobacter sp. nov., a novel speices isolated from soil of pinguins habitat in Antarcitica.</title>
        <authorList>
            <person name="He R.-H."/>
        </authorList>
    </citation>
    <scope>NUCLEOTIDE SEQUENCE [LARGE SCALE GENOMIC DNA]</scope>
    <source>
        <strain evidence="2 3">E01020</strain>
    </source>
</reference>
<dbReference type="OrthoDB" id="769989at2"/>